<dbReference type="InterPro" id="IPR007657">
    <property type="entry name" value="Glycosyltransferase_61"/>
</dbReference>
<dbReference type="GO" id="GO:0097363">
    <property type="term" value="F:protein O-acetylglucosaminyltransferase activity"/>
    <property type="evidence" value="ECO:0007669"/>
    <property type="project" value="TreeGrafter"/>
</dbReference>
<dbReference type="PANTHER" id="PTHR20961:SF38">
    <property type="entry name" value="PROTEIN O-LINKED-MANNOSE BETA-1,4-N-ACETYLGLUCOSAMINYLTRANSFERASE 2"/>
    <property type="match status" value="1"/>
</dbReference>
<feature type="transmembrane region" description="Helical" evidence="2">
    <location>
        <begin position="50"/>
        <end position="71"/>
    </location>
</feature>
<keyword evidence="2" id="KW-0812">Transmembrane</keyword>
<dbReference type="InParanoid" id="A0A1Y2AYN8"/>
<keyword evidence="2" id="KW-0472">Membrane</keyword>
<evidence type="ECO:0000256" key="1">
    <source>
        <dbReference type="SAM" id="MobiDB-lite"/>
    </source>
</evidence>
<keyword evidence="2" id="KW-1133">Transmembrane helix</keyword>
<dbReference type="Proteomes" id="UP000193986">
    <property type="component" value="Unassembled WGS sequence"/>
</dbReference>
<organism evidence="3 4">
    <name type="scientific">Naematelia encephala</name>
    <dbReference type="NCBI Taxonomy" id="71784"/>
    <lineage>
        <taxon>Eukaryota</taxon>
        <taxon>Fungi</taxon>
        <taxon>Dikarya</taxon>
        <taxon>Basidiomycota</taxon>
        <taxon>Agaricomycotina</taxon>
        <taxon>Tremellomycetes</taxon>
        <taxon>Tremellales</taxon>
        <taxon>Naemateliaceae</taxon>
        <taxon>Naematelia</taxon>
    </lineage>
</organism>
<accession>A0A1Y2AYN8</accession>
<keyword evidence="4" id="KW-1185">Reference proteome</keyword>
<dbReference type="GO" id="GO:0035269">
    <property type="term" value="P:protein O-linked glycosylation via mannose"/>
    <property type="evidence" value="ECO:0007669"/>
    <property type="project" value="TreeGrafter"/>
</dbReference>
<sequence length="573" mass="64043">MSEARYQPVPVYPPTSSAGSPRLPKSSFRSSDPVLPFGPPFALKQAPSSLWIVIKYIFGVAGLLLLLYYAWIGAKASFHSPLDLVDYEFQTIQSLDAEFLARLDPNAGQPGTFFRDGYPLRSMLAFWELAEREVSDRGLDTCNGQLGRELVEAYHRHQLLYCGSGNFEAVDVSEPSLEVPATAITCAPVHHDDFSNWWPYPAAPCVSTNLRPVAGELRQFHAVGCQVTDQGLKLKEEMGRERFLGTDIIRVDAEECKERIEHTVVVIGRQDQWNPFHVAEDLITTLVSVFIAIRAVPDLVDTRVQLVFSDEFGMDNNHFTPLWDRIGAWPPKRLILDPWTEGTCLTNAIHSVGAGASLLSAVGVGSPYSCASTIVWAASHYYRHLFGLMPPSLSTDTTRRPINVLWISRAKLDAYAQTHNDWSTWRDVRHITNERELVQRLHDGLSDMCAEGQCVFTDARDEPETWALPSGDVQEVRFATIDPTVHAIETQIHFVGHTTILASSHGGALGLSLFLPPSEATIFELQVPSVAGNFHFQHMAYGMGHHYEVLQISRKVDVELVWEALSRRIRITK</sequence>
<dbReference type="EMBL" id="MCFC01000037">
    <property type="protein sequence ID" value="ORY27682.1"/>
    <property type="molecule type" value="Genomic_DNA"/>
</dbReference>
<evidence type="ECO:0000313" key="4">
    <source>
        <dbReference type="Proteomes" id="UP000193986"/>
    </source>
</evidence>
<protein>
    <submittedName>
        <fullName evidence="3">Uncharacterized protein</fullName>
    </submittedName>
</protein>
<dbReference type="PANTHER" id="PTHR20961">
    <property type="entry name" value="GLYCOSYLTRANSFERASE"/>
    <property type="match status" value="1"/>
</dbReference>
<reference evidence="3 4" key="1">
    <citation type="submission" date="2016-07" db="EMBL/GenBank/DDBJ databases">
        <title>Pervasive Adenine N6-methylation of Active Genes in Fungi.</title>
        <authorList>
            <consortium name="DOE Joint Genome Institute"/>
            <person name="Mondo S.J."/>
            <person name="Dannebaum R.O."/>
            <person name="Kuo R.C."/>
            <person name="Labutti K."/>
            <person name="Haridas S."/>
            <person name="Kuo A."/>
            <person name="Salamov A."/>
            <person name="Ahrendt S.R."/>
            <person name="Lipzen A."/>
            <person name="Sullivan W."/>
            <person name="Andreopoulos W.B."/>
            <person name="Clum A."/>
            <person name="Lindquist E."/>
            <person name="Daum C."/>
            <person name="Ramamoorthy G.K."/>
            <person name="Gryganskyi A."/>
            <person name="Culley D."/>
            <person name="Magnuson J.K."/>
            <person name="James T.Y."/>
            <person name="O'Malley M.A."/>
            <person name="Stajich J.E."/>
            <person name="Spatafora J.W."/>
            <person name="Visel A."/>
            <person name="Grigoriev I.V."/>
        </authorList>
    </citation>
    <scope>NUCLEOTIDE SEQUENCE [LARGE SCALE GENOMIC DNA]</scope>
    <source>
        <strain evidence="3 4">68-887.2</strain>
    </source>
</reference>
<dbReference type="AlphaFoldDB" id="A0A1Y2AYN8"/>
<feature type="region of interest" description="Disordered" evidence="1">
    <location>
        <begin position="1"/>
        <end position="27"/>
    </location>
</feature>
<evidence type="ECO:0000256" key="2">
    <source>
        <dbReference type="SAM" id="Phobius"/>
    </source>
</evidence>
<gene>
    <name evidence="3" type="ORF">BCR39DRAFT_537907</name>
</gene>
<proteinExistence type="predicted"/>
<evidence type="ECO:0000313" key="3">
    <source>
        <dbReference type="EMBL" id="ORY27682.1"/>
    </source>
</evidence>
<comment type="caution">
    <text evidence="3">The sequence shown here is derived from an EMBL/GenBank/DDBJ whole genome shotgun (WGS) entry which is preliminary data.</text>
</comment>
<name>A0A1Y2AYN8_9TREE</name>
<dbReference type="GO" id="GO:0005783">
    <property type="term" value="C:endoplasmic reticulum"/>
    <property type="evidence" value="ECO:0007669"/>
    <property type="project" value="TreeGrafter"/>
</dbReference>
<dbReference type="OrthoDB" id="546212at2759"/>